<dbReference type="OrthoDB" id="623670at2759"/>
<dbReference type="SUPFAM" id="SSF50685">
    <property type="entry name" value="Barwin-like endoglucanases"/>
    <property type="match status" value="1"/>
</dbReference>
<gene>
    <name evidence="3" type="ORF">K489DRAFT_324621</name>
</gene>
<dbReference type="Proteomes" id="UP000504637">
    <property type="component" value="Unplaced"/>
</dbReference>
<dbReference type="RefSeq" id="XP_033457142.1">
    <property type="nucleotide sequence ID" value="XM_033601775.1"/>
</dbReference>
<dbReference type="InterPro" id="IPR036908">
    <property type="entry name" value="RlpA-like_sf"/>
</dbReference>
<dbReference type="GeneID" id="54359575"/>
<dbReference type="Gene3D" id="2.40.40.10">
    <property type="entry name" value="RlpA-like domain"/>
    <property type="match status" value="1"/>
</dbReference>
<evidence type="ECO:0000313" key="2">
    <source>
        <dbReference type="Proteomes" id="UP000504637"/>
    </source>
</evidence>
<sequence>MAAPGTSYTGDATYTDFSIGLGSCGTLNQNSENVVAISHLIFDSFGTANPNNNPTCNKMINIKGLDGQTYQAKVTDRCPVCAVGSIDLPQQLFNKVTSNGDGRVHGIEWSWA</sequence>
<name>A0A6J3LWG3_9PEZI</name>
<keyword evidence="1" id="KW-0732">Signal</keyword>
<evidence type="ECO:0000256" key="1">
    <source>
        <dbReference type="ARBA" id="ARBA00022729"/>
    </source>
</evidence>
<evidence type="ECO:0008006" key="4">
    <source>
        <dbReference type="Google" id="ProtNLM"/>
    </source>
</evidence>
<evidence type="ECO:0000313" key="3">
    <source>
        <dbReference type="RefSeq" id="XP_033457142.1"/>
    </source>
</evidence>
<reference evidence="3" key="1">
    <citation type="submission" date="2020-01" db="EMBL/GenBank/DDBJ databases">
        <authorList>
            <consortium name="DOE Joint Genome Institute"/>
            <person name="Haridas S."/>
            <person name="Albert R."/>
            <person name="Binder M."/>
            <person name="Bloem J."/>
            <person name="Labutti K."/>
            <person name="Salamov A."/>
            <person name="Andreopoulos B."/>
            <person name="Baker S.E."/>
            <person name="Barry K."/>
            <person name="Bills G."/>
            <person name="Bluhm B.H."/>
            <person name="Cannon C."/>
            <person name="Castanera R."/>
            <person name="Culley D.E."/>
            <person name="Daum C."/>
            <person name="Ezra D."/>
            <person name="Gonzalez J.B."/>
            <person name="Henrissat B."/>
            <person name="Kuo A."/>
            <person name="Liang C."/>
            <person name="Lipzen A."/>
            <person name="Lutzoni F."/>
            <person name="Magnuson J."/>
            <person name="Mondo S."/>
            <person name="Nolan M."/>
            <person name="Ohm R."/>
            <person name="Pangilinan J."/>
            <person name="Park H.-J."/>
            <person name="Ramirez L."/>
            <person name="Alfaro M."/>
            <person name="Sun H."/>
            <person name="Tritt A."/>
            <person name="Yoshinaga Y."/>
            <person name="Zwiers L.-H."/>
            <person name="Turgeon B.G."/>
            <person name="Goodwin S.B."/>
            <person name="Spatafora J.W."/>
            <person name="Crous P.W."/>
            <person name="Grigoriev I.V."/>
        </authorList>
    </citation>
    <scope>NUCLEOTIDE SEQUENCE</scope>
    <source>
        <strain evidence="3">CBS 342.82</strain>
    </source>
</reference>
<dbReference type="InterPro" id="IPR051477">
    <property type="entry name" value="Expansin_CellWall"/>
</dbReference>
<reference evidence="3" key="3">
    <citation type="submission" date="2025-08" db="UniProtKB">
        <authorList>
            <consortium name="RefSeq"/>
        </authorList>
    </citation>
    <scope>IDENTIFICATION</scope>
    <source>
        <strain evidence="3">CBS 342.82</strain>
    </source>
</reference>
<organism evidence="3">
    <name type="scientific">Dissoconium aciculare CBS 342.82</name>
    <dbReference type="NCBI Taxonomy" id="1314786"/>
    <lineage>
        <taxon>Eukaryota</taxon>
        <taxon>Fungi</taxon>
        <taxon>Dikarya</taxon>
        <taxon>Ascomycota</taxon>
        <taxon>Pezizomycotina</taxon>
        <taxon>Dothideomycetes</taxon>
        <taxon>Dothideomycetidae</taxon>
        <taxon>Mycosphaerellales</taxon>
        <taxon>Dissoconiaceae</taxon>
        <taxon>Dissoconium</taxon>
    </lineage>
</organism>
<keyword evidence="2" id="KW-1185">Reference proteome</keyword>
<dbReference type="AlphaFoldDB" id="A0A6J3LWG3"/>
<dbReference type="PANTHER" id="PTHR31836">
    <property type="match status" value="1"/>
</dbReference>
<proteinExistence type="predicted"/>
<dbReference type="CDD" id="cd22191">
    <property type="entry name" value="DPBB_RlpA_EXP_N-like"/>
    <property type="match status" value="1"/>
</dbReference>
<reference evidence="3" key="2">
    <citation type="submission" date="2020-04" db="EMBL/GenBank/DDBJ databases">
        <authorList>
            <consortium name="NCBI Genome Project"/>
        </authorList>
    </citation>
    <scope>NUCLEOTIDE SEQUENCE</scope>
    <source>
        <strain evidence="3">CBS 342.82</strain>
    </source>
</reference>
<dbReference type="PANTHER" id="PTHR31836:SF28">
    <property type="entry name" value="SRCR DOMAIN-CONTAINING PROTEIN-RELATED"/>
    <property type="match status" value="1"/>
</dbReference>
<protein>
    <recommendedName>
        <fullName evidence="4">RlpA-like protein double-psi beta-barrel domain-containing protein</fullName>
    </recommendedName>
</protein>
<accession>A0A6J3LWG3</accession>